<dbReference type="EMBL" id="DVMT01000008">
    <property type="protein sequence ID" value="HIU39779.1"/>
    <property type="molecule type" value="Genomic_DNA"/>
</dbReference>
<evidence type="ECO:0000256" key="2">
    <source>
        <dbReference type="ARBA" id="ARBA00022695"/>
    </source>
</evidence>
<dbReference type="PANTHER" id="PTHR43584:SF8">
    <property type="entry name" value="N-ACETYLMURAMATE ALPHA-1-PHOSPHATE URIDYLYLTRANSFERASE"/>
    <property type="match status" value="1"/>
</dbReference>
<protein>
    <submittedName>
        <fullName evidence="4">Nucleotidyltransferase</fullName>
    </submittedName>
</protein>
<accession>A0A9D1IPY2</accession>
<dbReference type="Gene3D" id="3.90.550.10">
    <property type="entry name" value="Spore Coat Polysaccharide Biosynthesis Protein SpsA, Chain A"/>
    <property type="match status" value="1"/>
</dbReference>
<dbReference type="PANTHER" id="PTHR43584">
    <property type="entry name" value="NUCLEOTIDYL TRANSFERASE"/>
    <property type="match status" value="1"/>
</dbReference>
<dbReference type="InterPro" id="IPR029044">
    <property type="entry name" value="Nucleotide-diphossugar_trans"/>
</dbReference>
<reference evidence="4" key="1">
    <citation type="submission" date="2020-10" db="EMBL/GenBank/DDBJ databases">
        <authorList>
            <person name="Gilroy R."/>
        </authorList>
    </citation>
    <scope>NUCLEOTIDE SEQUENCE</scope>
    <source>
        <strain evidence="4">CHK193-30670</strain>
    </source>
</reference>
<proteinExistence type="predicted"/>
<organism evidence="4 5">
    <name type="scientific">Candidatus Aphodocola excrementigallinarum</name>
    <dbReference type="NCBI Taxonomy" id="2840670"/>
    <lineage>
        <taxon>Bacteria</taxon>
        <taxon>Bacillati</taxon>
        <taxon>Bacillota</taxon>
        <taxon>Bacilli</taxon>
        <taxon>Candidatus Aphodocola</taxon>
    </lineage>
</organism>
<dbReference type="AlphaFoldDB" id="A0A9D1IPY2"/>
<reference evidence="4" key="2">
    <citation type="journal article" date="2021" name="PeerJ">
        <title>Extensive microbial diversity within the chicken gut microbiome revealed by metagenomics and culture.</title>
        <authorList>
            <person name="Gilroy R."/>
            <person name="Ravi A."/>
            <person name="Getino M."/>
            <person name="Pursley I."/>
            <person name="Horton D.L."/>
            <person name="Alikhan N.F."/>
            <person name="Baker D."/>
            <person name="Gharbi K."/>
            <person name="Hall N."/>
            <person name="Watson M."/>
            <person name="Adriaenssens E.M."/>
            <person name="Foster-Nyarko E."/>
            <person name="Jarju S."/>
            <person name="Secka A."/>
            <person name="Antonio M."/>
            <person name="Oren A."/>
            <person name="Chaudhuri R.R."/>
            <person name="La Ragione R."/>
            <person name="Hildebrand F."/>
            <person name="Pallen M.J."/>
        </authorList>
    </citation>
    <scope>NUCLEOTIDE SEQUENCE</scope>
    <source>
        <strain evidence="4">CHK193-30670</strain>
    </source>
</reference>
<keyword evidence="1" id="KW-0808">Transferase</keyword>
<name>A0A9D1IPY2_9FIRM</name>
<comment type="caution">
    <text evidence="4">The sequence shown here is derived from an EMBL/GenBank/DDBJ whole genome shotgun (WGS) entry which is preliminary data.</text>
</comment>
<dbReference type="Proteomes" id="UP000824074">
    <property type="component" value="Unassembled WGS sequence"/>
</dbReference>
<dbReference type="InterPro" id="IPR050065">
    <property type="entry name" value="GlmU-like"/>
</dbReference>
<dbReference type="SUPFAM" id="SSF53448">
    <property type="entry name" value="Nucleotide-diphospho-sugar transferases"/>
    <property type="match status" value="1"/>
</dbReference>
<keyword evidence="2" id="KW-0548">Nucleotidyltransferase</keyword>
<evidence type="ECO:0000259" key="3">
    <source>
        <dbReference type="Pfam" id="PF00483"/>
    </source>
</evidence>
<feature type="domain" description="Nucleotidyl transferase" evidence="3">
    <location>
        <begin position="4"/>
        <end position="239"/>
    </location>
</feature>
<dbReference type="Pfam" id="PF00483">
    <property type="entry name" value="NTP_transferase"/>
    <property type="match status" value="1"/>
</dbReference>
<evidence type="ECO:0000256" key="1">
    <source>
        <dbReference type="ARBA" id="ARBA00022679"/>
    </source>
</evidence>
<gene>
    <name evidence="4" type="ORF">IAB68_00555</name>
</gene>
<dbReference type="InterPro" id="IPR005835">
    <property type="entry name" value="NTP_transferase_dom"/>
</dbReference>
<dbReference type="GO" id="GO:0016779">
    <property type="term" value="F:nucleotidyltransferase activity"/>
    <property type="evidence" value="ECO:0007669"/>
    <property type="project" value="UniProtKB-KW"/>
</dbReference>
<sequence>MTLVIMAAGMGSRFGGLKQVEPVGPNGEFILDYSIYDAIKAGYDKVVFIIKEENYDLFRETIGKRIESKIKVEYAFQKIEDVPDGVKVPKERVKPWGTSHAILSAKKYVNEPFTVINADDFYGYDPFLKIKNFFEENNDDNLYAMIGYRVINTMSENGSVKRGICSSDKDGYLNNLVESSIERKDSKIIATPLDDDTKQFIVDDDSLVSMNFFGFTPSIFKYLEDEMVEFFEKNKDNLDKCEFLIPNSVFKRIKENKIKVKVLDTDEKWFGVTYKEDKKDLVAAINKMIDEGKYPKNLWN</sequence>
<evidence type="ECO:0000313" key="5">
    <source>
        <dbReference type="Proteomes" id="UP000824074"/>
    </source>
</evidence>
<evidence type="ECO:0000313" key="4">
    <source>
        <dbReference type="EMBL" id="HIU39779.1"/>
    </source>
</evidence>